<feature type="transmembrane region" description="Helical" evidence="6">
    <location>
        <begin position="221"/>
        <end position="241"/>
    </location>
</feature>
<name>A0ABW2UF07_9RHOB</name>
<dbReference type="PANTHER" id="PTHR22911">
    <property type="entry name" value="ACYL-MALONYL CONDENSING ENZYME-RELATED"/>
    <property type="match status" value="1"/>
</dbReference>
<sequence length="303" mass="32035">MENRVLAAAGSACLGGVILGFTDNYVRVIAAEAGIWQFHLIRTLMALALMAGLAGAFGQRLWPRRPGPVLARSLFNAGAMFIYFGCLAFLPIGEVIAGLYTAPIFVLLIARLVYHEPVGPWRMGAVALGFGGLLLILQVWQLRITLLSLMPVLAGLLYAVGNIATRRWCAGEGALTLNAGFFLFMGIGGLIGTLSLSLMPLEAPEGAAGFLMRGWIAPTGHFLFWTAVQAVGSLVGVGLIIRGYQLADASYVAVFEYALLVFAVLWAIVLWGEVPDPAAVGGMALIAVSGVIIALRGRAEGHP</sequence>
<proteinExistence type="inferred from homology"/>
<dbReference type="Proteomes" id="UP001596516">
    <property type="component" value="Unassembled WGS sequence"/>
</dbReference>
<evidence type="ECO:0000256" key="5">
    <source>
        <dbReference type="ARBA" id="ARBA00023136"/>
    </source>
</evidence>
<keyword evidence="9" id="KW-1185">Reference proteome</keyword>
<gene>
    <name evidence="8" type="ORF">ACFQXB_03490</name>
</gene>
<comment type="similarity">
    <text evidence="2">Belongs to the drug/metabolite transporter (DMT) superfamily. 10 TMS drug/metabolite exporter (DME) (TC 2.A.7.3) family.</text>
</comment>
<accession>A0ABW2UF07</accession>
<organism evidence="8 9">
    <name type="scientific">Plastorhodobacter daqingensis</name>
    <dbReference type="NCBI Taxonomy" id="1387281"/>
    <lineage>
        <taxon>Bacteria</taxon>
        <taxon>Pseudomonadati</taxon>
        <taxon>Pseudomonadota</taxon>
        <taxon>Alphaproteobacteria</taxon>
        <taxon>Rhodobacterales</taxon>
        <taxon>Paracoccaceae</taxon>
        <taxon>Plastorhodobacter</taxon>
    </lineage>
</organism>
<feature type="transmembrane region" description="Helical" evidence="6">
    <location>
        <begin position="253"/>
        <end position="272"/>
    </location>
</feature>
<dbReference type="RefSeq" id="WP_377399214.1">
    <property type="nucleotide sequence ID" value="NZ_JBHTFQ010000002.1"/>
</dbReference>
<dbReference type="InterPro" id="IPR037185">
    <property type="entry name" value="EmrE-like"/>
</dbReference>
<keyword evidence="5 6" id="KW-0472">Membrane</keyword>
<reference evidence="9" key="1">
    <citation type="journal article" date="2019" name="Int. J. Syst. Evol. Microbiol.">
        <title>The Global Catalogue of Microorganisms (GCM) 10K type strain sequencing project: providing services to taxonomists for standard genome sequencing and annotation.</title>
        <authorList>
            <consortium name="The Broad Institute Genomics Platform"/>
            <consortium name="The Broad Institute Genome Sequencing Center for Infectious Disease"/>
            <person name="Wu L."/>
            <person name="Ma J."/>
        </authorList>
    </citation>
    <scope>NUCLEOTIDE SEQUENCE [LARGE SCALE GENOMIC DNA]</scope>
    <source>
        <strain evidence="9">CGMCC 1.12750</strain>
    </source>
</reference>
<keyword evidence="4 6" id="KW-1133">Transmembrane helix</keyword>
<keyword evidence="3 6" id="KW-0812">Transmembrane</keyword>
<dbReference type="InterPro" id="IPR000620">
    <property type="entry name" value="EamA_dom"/>
</dbReference>
<evidence type="ECO:0000313" key="9">
    <source>
        <dbReference type="Proteomes" id="UP001596516"/>
    </source>
</evidence>
<dbReference type="EMBL" id="JBHTFQ010000002">
    <property type="protein sequence ID" value="MFC7703257.1"/>
    <property type="molecule type" value="Genomic_DNA"/>
</dbReference>
<evidence type="ECO:0000256" key="3">
    <source>
        <dbReference type="ARBA" id="ARBA00022692"/>
    </source>
</evidence>
<evidence type="ECO:0000256" key="1">
    <source>
        <dbReference type="ARBA" id="ARBA00004141"/>
    </source>
</evidence>
<comment type="caution">
    <text evidence="8">The sequence shown here is derived from an EMBL/GenBank/DDBJ whole genome shotgun (WGS) entry which is preliminary data.</text>
</comment>
<protein>
    <submittedName>
        <fullName evidence="8">DMT family transporter</fullName>
    </submittedName>
</protein>
<feature type="transmembrane region" description="Helical" evidence="6">
    <location>
        <begin position="177"/>
        <end position="201"/>
    </location>
</feature>
<feature type="transmembrane region" description="Helical" evidence="6">
    <location>
        <begin position="69"/>
        <end position="90"/>
    </location>
</feature>
<dbReference type="Pfam" id="PF00892">
    <property type="entry name" value="EamA"/>
    <property type="match status" value="1"/>
</dbReference>
<evidence type="ECO:0000256" key="4">
    <source>
        <dbReference type="ARBA" id="ARBA00022989"/>
    </source>
</evidence>
<comment type="subcellular location">
    <subcellularLocation>
        <location evidence="1">Membrane</location>
        <topology evidence="1">Multi-pass membrane protein</topology>
    </subcellularLocation>
</comment>
<feature type="transmembrane region" description="Helical" evidence="6">
    <location>
        <begin position="146"/>
        <end position="165"/>
    </location>
</feature>
<feature type="transmembrane region" description="Helical" evidence="6">
    <location>
        <begin position="36"/>
        <end position="57"/>
    </location>
</feature>
<feature type="transmembrane region" description="Helical" evidence="6">
    <location>
        <begin position="278"/>
        <end position="295"/>
    </location>
</feature>
<feature type="transmembrane region" description="Helical" evidence="6">
    <location>
        <begin position="96"/>
        <end position="114"/>
    </location>
</feature>
<evidence type="ECO:0000256" key="6">
    <source>
        <dbReference type="SAM" id="Phobius"/>
    </source>
</evidence>
<evidence type="ECO:0000259" key="7">
    <source>
        <dbReference type="Pfam" id="PF00892"/>
    </source>
</evidence>
<dbReference type="SUPFAM" id="SSF103481">
    <property type="entry name" value="Multidrug resistance efflux transporter EmrE"/>
    <property type="match status" value="2"/>
</dbReference>
<dbReference type="PANTHER" id="PTHR22911:SF6">
    <property type="entry name" value="SOLUTE CARRIER FAMILY 35 MEMBER G1"/>
    <property type="match status" value="1"/>
</dbReference>
<evidence type="ECO:0000313" key="8">
    <source>
        <dbReference type="EMBL" id="MFC7703257.1"/>
    </source>
</evidence>
<evidence type="ECO:0000256" key="2">
    <source>
        <dbReference type="ARBA" id="ARBA00009853"/>
    </source>
</evidence>
<feature type="transmembrane region" description="Helical" evidence="6">
    <location>
        <begin position="121"/>
        <end position="140"/>
    </location>
</feature>
<feature type="domain" description="EamA" evidence="7">
    <location>
        <begin position="11"/>
        <end position="137"/>
    </location>
</feature>